<evidence type="ECO:0000313" key="2">
    <source>
        <dbReference type="EMBL" id="NHZ37612.1"/>
    </source>
</evidence>
<protein>
    <submittedName>
        <fullName evidence="2">HD domain-containing protein</fullName>
    </submittedName>
</protein>
<reference evidence="2 3" key="1">
    <citation type="submission" date="2019-09" db="EMBL/GenBank/DDBJ databases">
        <title>Taxonomy of Antarctic Massilia spp.: description of Massilia rubra sp. nov., Massilia aquatica sp. nov., Massilia mucilaginosa sp. nov., Massilia frigida sp. nov. isolated from streams, lakes and regoliths.</title>
        <authorList>
            <person name="Holochova P."/>
            <person name="Sedlacek I."/>
            <person name="Kralova S."/>
            <person name="Maslanova I."/>
            <person name="Busse H.-J."/>
            <person name="Stankova E."/>
            <person name="Vrbovska V."/>
            <person name="Kovarovic V."/>
            <person name="Bartak M."/>
            <person name="Svec P."/>
            <person name="Pantucek R."/>
        </authorList>
    </citation>
    <scope>NUCLEOTIDE SEQUENCE [LARGE SCALE GENOMIC DNA]</scope>
    <source>
        <strain evidence="2 3">CCM 8692</strain>
    </source>
</reference>
<dbReference type="Pfam" id="PF01966">
    <property type="entry name" value="HD"/>
    <property type="match status" value="1"/>
</dbReference>
<evidence type="ECO:0000313" key="3">
    <source>
        <dbReference type="Proteomes" id="UP000785613"/>
    </source>
</evidence>
<dbReference type="RefSeq" id="WP_167231081.1">
    <property type="nucleotide sequence ID" value="NZ_VUYU01000031.1"/>
</dbReference>
<organism evidence="2 3">
    <name type="scientific">Massilia rubra</name>
    <dbReference type="NCBI Taxonomy" id="2607910"/>
    <lineage>
        <taxon>Bacteria</taxon>
        <taxon>Pseudomonadati</taxon>
        <taxon>Pseudomonadota</taxon>
        <taxon>Betaproteobacteria</taxon>
        <taxon>Burkholderiales</taxon>
        <taxon>Oxalobacteraceae</taxon>
        <taxon>Telluria group</taxon>
        <taxon>Massilia</taxon>
    </lineage>
</organism>
<name>A0ABX0M0C5_9BURK</name>
<dbReference type="Gene3D" id="1.10.3210.50">
    <property type="match status" value="1"/>
</dbReference>
<dbReference type="InterPro" id="IPR006674">
    <property type="entry name" value="HD_domain"/>
</dbReference>
<accession>A0ABX0M0C5</accession>
<dbReference type="SUPFAM" id="SSF109604">
    <property type="entry name" value="HD-domain/PDEase-like"/>
    <property type="match status" value="1"/>
</dbReference>
<evidence type="ECO:0000259" key="1">
    <source>
        <dbReference type="PROSITE" id="PS51831"/>
    </source>
</evidence>
<dbReference type="EMBL" id="VUYU01000031">
    <property type="protein sequence ID" value="NHZ37612.1"/>
    <property type="molecule type" value="Genomic_DNA"/>
</dbReference>
<dbReference type="CDD" id="cd00077">
    <property type="entry name" value="HDc"/>
    <property type="match status" value="1"/>
</dbReference>
<sequence length="225" mass="24487">MTTDELSTWQPRLQALASAACGDDGAHDINHLQRVWRNAQALLASHPEADALAVMAACYLHDLVNLPKNHPQRGMASRRSAELARRELAAIGFPDEKLDTVAHAIETHSFSAALPAHTIEAKLVQDADRLDALGAVGLARLFYIAGQMGSALAHPDDPLAEHRERDDRAYALDHIEVKLARLPGMMQTAAGRALGAARLAQLTTFRAAFAQEWTLEPIPVDRSRS</sequence>
<keyword evidence="3" id="KW-1185">Reference proteome</keyword>
<feature type="domain" description="HD" evidence="1">
    <location>
        <begin position="28"/>
        <end position="133"/>
    </location>
</feature>
<dbReference type="Proteomes" id="UP000785613">
    <property type="component" value="Unassembled WGS sequence"/>
</dbReference>
<dbReference type="SMART" id="SM00471">
    <property type="entry name" value="HDc"/>
    <property type="match status" value="1"/>
</dbReference>
<dbReference type="PANTHER" id="PTHR33594">
    <property type="entry name" value="SUPERFAMILY HYDROLASE, PUTATIVE (AFU_ORTHOLOGUE AFUA_1G03035)-RELATED"/>
    <property type="match status" value="1"/>
</dbReference>
<dbReference type="InterPro" id="IPR003607">
    <property type="entry name" value="HD/PDEase_dom"/>
</dbReference>
<gene>
    <name evidence="2" type="ORF">F0185_29030</name>
</gene>
<comment type="caution">
    <text evidence="2">The sequence shown here is derived from an EMBL/GenBank/DDBJ whole genome shotgun (WGS) entry which is preliminary data.</text>
</comment>
<dbReference type="PROSITE" id="PS51831">
    <property type="entry name" value="HD"/>
    <property type="match status" value="1"/>
</dbReference>
<proteinExistence type="predicted"/>
<dbReference type="PANTHER" id="PTHR33594:SF1">
    <property type="entry name" value="HD_PDEASE DOMAIN-CONTAINING PROTEIN"/>
    <property type="match status" value="1"/>
</dbReference>